<dbReference type="RefSeq" id="WP_084879722.1">
    <property type="nucleotide sequence ID" value="NZ_JAGGMY010000002.1"/>
</dbReference>
<accession>A0A1X1EMF9</accession>
<protein>
    <submittedName>
        <fullName evidence="1">Uncharacterized protein</fullName>
    </submittedName>
</protein>
<sequence length="153" mass="17573">MPLKDRFCFVKTKDKLEPHYKNIVQFALEHASLSGRNLRVCVPVKASCEEYLTKAFDEPTYRILHSKKQIVVSGVKVGLFSTQTLRKEHILLDAIYLVFLPNADLLNAIETQGRRATVIVFSESDKEGQTISNWVNRYQPKPVRLRQKKTLAV</sequence>
<dbReference type="AlphaFoldDB" id="A0A1X1EMF9"/>
<keyword evidence="2" id="KW-1185">Reference proteome</keyword>
<reference evidence="1 2" key="1">
    <citation type="journal article" date="2017" name="Antonie Van Leeuwenhoek">
        <title>Phylogenomic resolution of the bacterial genus Pantoea and its relationship with Erwinia and Tatumella.</title>
        <authorList>
            <person name="Palmer M."/>
            <person name="Steenkamp E.T."/>
            <person name="Coetzee M.P."/>
            <person name="Chan W.Y."/>
            <person name="van Zyl E."/>
            <person name="De Maayer P."/>
            <person name="Coutinho T.A."/>
            <person name="Blom J."/>
            <person name="Smits T.H."/>
            <person name="Duffy B."/>
            <person name="Venter S.N."/>
        </authorList>
    </citation>
    <scope>NUCLEOTIDE SEQUENCE [LARGE SCALE GENOMIC DNA]</scope>
    <source>
        <strain evidence="1 2">LMG 2657</strain>
    </source>
</reference>
<dbReference type="OrthoDB" id="6538334at2"/>
<evidence type="ECO:0000313" key="2">
    <source>
        <dbReference type="Proteomes" id="UP000193749"/>
    </source>
</evidence>
<organism evidence="1 2">
    <name type="scientific">Pantoea cypripedii</name>
    <name type="common">Pectobacterium cypripedii</name>
    <name type="synonym">Erwinia cypripedii</name>
    <dbReference type="NCBI Taxonomy" id="55209"/>
    <lineage>
        <taxon>Bacteria</taxon>
        <taxon>Pseudomonadati</taxon>
        <taxon>Pseudomonadota</taxon>
        <taxon>Gammaproteobacteria</taxon>
        <taxon>Enterobacterales</taxon>
        <taxon>Erwiniaceae</taxon>
        <taxon>Pantoea</taxon>
    </lineage>
</organism>
<evidence type="ECO:0000313" key="1">
    <source>
        <dbReference type="EMBL" id="ORM90002.1"/>
    </source>
</evidence>
<dbReference type="EMBL" id="MLJI01000002">
    <property type="protein sequence ID" value="ORM90002.1"/>
    <property type="molecule type" value="Genomic_DNA"/>
</dbReference>
<gene>
    <name evidence="1" type="ORF">HA50_25830</name>
</gene>
<name>A0A1X1EMF9_PANCY</name>
<comment type="caution">
    <text evidence="1">The sequence shown here is derived from an EMBL/GenBank/DDBJ whole genome shotgun (WGS) entry which is preliminary data.</text>
</comment>
<dbReference type="Proteomes" id="UP000193749">
    <property type="component" value="Unassembled WGS sequence"/>
</dbReference>
<proteinExistence type="predicted"/>